<keyword evidence="4" id="KW-1185">Reference proteome</keyword>
<evidence type="ECO:0000313" key="3">
    <source>
        <dbReference type="EMBL" id="KAG1827436.1"/>
    </source>
</evidence>
<comment type="caution">
    <text evidence="3">The sequence shown here is derived from an EMBL/GenBank/DDBJ whole genome shotgun (WGS) entry which is preliminary data.</text>
</comment>
<reference evidence="3" key="1">
    <citation type="journal article" date="2020" name="New Phytol.">
        <title>Comparative genomics reveals dynamic genome evolution in host specialist ectomycorrhizal fungi.</title>
        <authorList>
            <person name="Lofgren L.A."/>
            <person name="Nguyen N.H."/>
            <person name="Vilgalys R."/>
            <person name="Ruytinx J."/>
            <person name="Liao H.L."/>
            <person name="Branco S."/>
            <person name="Kuo A."/>
            <person name="LaButti K."/>
            <person name="Lipzen A."/>
            <person name="Andreopoulos W."/>
            <person name="Pangilinan J."/>
            <person name="Riley R."/>
            <person name="Hundley H."/>
            <person name="Na H."/>
            <person name="Barry K."/>
            <person name="Grigoriev I.V."/>
            <person name="Stajich J.E."/>
            <person name="Kennedy P.G."/>
        </authorList>
    </citation>
    <scope>NUCLEOTIDE SEQUENCE</scope>
    <source>
        <strain evidence="3">MN1</strain>
    </source>
</reference>
<dbReference type="RefSeq" id="XP_041200283.1">
    <property type="nucleotide sequence ID" value="XM_041339115.1"/>
</dbReference>
<feature type="compositionally biased region" description="Acidic residues" evidence="1">
    <location>
        <begin position="146"/>
        <end position="159"/>
    </location>
</feature>
<protein>
    <recommendedName>
        <fullName evidence="2">Integrase core domain-containing protein</fullName>
    </recommendedName>
</protein>
<dbReference type="GeneID" id="64633131"/>
<feature type="domain" description="Integrase core" evidence="2">
    <location>
        <begin position="7"/>
        <end position="68"/>
    </location>
</feature>
<dbReference type="OrthoDB" id="3262083at2759"/>
<dbReference type="PANTHER" id="PTHR46791:SF5">
    <property type="entry name" value="CLR5 DOMAIN-CONTAINING PROTEIN-RELATED"/>
    <property type="match status" value="1"/>
</dbReference>
<proteinExistence type="predicted"/>
<organism evidence="3 4">
    <name type="scientific">Suillus subaureus</name>
    <dbReference type="NCBI Taxonomy" id="48587"/>
    <lineage>
        <taxon>Eukaryota</taxon>
        <taxon>Fungi</taxon>
        <taxon>Dikarya</taxon>
        <taxon>Basidiomycota</taxon>
        <taxon>Agaricomycotina</taxon>
        <taxon>Agaricomycetes</taxon>
        <taxon>Agaricomycetidae</taxon>
        <taxon>Boletales</taxon>
        <taxon>Suillineae</taxon>
        <taxon>Suillaceae</taxon>
        <taxon>Suillus</taxon>
    </lineage>
</organism>
<evidence type="ECO:0000259" key="2">
    <source>
        <dbReference type="Pfam" id="PF24764"/>
    </source>
</evidence>
<dbReference type="Proteomes" id="UP000807769">
    <property type="component" value="Unassembled WGS sequence"/>
</dbReference>
<name>A0A9P7EP71_9AGAM</name>
<dbReference type="PANTHER" id="PTHR46791">
    <property type="entry name" value="EXPRESSED PROTEIN"/>
    <property type="match status" value="1"/>
</dbReference>
<evidence type="ECO:0000313" key="4">
    <source>
        <dbReference type="Proteomes" id="UP000807769"/>
    </source>
</evidence>
<evidence type="ECO:0000256" key="1">
    <source>
        <dbReference type="SAM" id="MobiDB-lite"/>
    </source>
</evidence>
<dbReference type="AlphaFoldDB" id="A0A9P7EP71"/>
<feature type="region of interest" description="Disordered" evidence="1">
    <location>
        <begin position="124"/>
        <end position="159"/>
    </location>
</feature>
<gene>
    <name evidence="3" type="ORF">BJ212DRAFT_1474588</name>
</gene>
<sequence>MIQWQQYKVLQLNALWHMDGHHKLICWGIIIHGIIDGYCRTMVTIHPSTSNSAFTVLEVFLNAVTLYAEWNVHPISGEGHDQSPNDMRLMGQLKHGLYADNCEGVHPDIIRQYYGTAGRPIHCAPHQTGAGHPSDEVYSASRSTDGESDNEESEEEWEDINDAEDIGTEDLQELPQLIAADHNAHFYHKPVCVPKHASPFRSATLYNTFCQALDQVQEAEHIPDGFGILPHEWDDDEYPLHEIIQSG</sequence>
<accession>A0A9P7EP71</accession>
<dbReference type="EMBL" id="JABBWG010000001">
    <property type="protein sequence ID" value="KAG1827436.1"/>
    <property type="molecule type" value="Genomic_DNA"/>
</dbReference>
<dbReference type="Pfam" id="PF24764">
    <property type="entry name" value="rva_4"/>
    <property type="match status" value="1"/>
</dbReference>
<dbReference type="InterPro" id="IPR058913">
    <property type="entry name" value="Integrase_dom_put"/>
</dbReference>